<dbReference type="InterPro" id="IPR002219">
    <property type="entry name" value="PKC_DAG/PE"/>
</dbReference>
<dbReference type="InterPro" id="IPR017892">
    <property type="entry name" value="Pkinase_C"/>
</dbReference>
<keyword evidence="4" id="KW-0418">Kinase</keyword>
<accession>G5B218</accession>
<dbReference type="STRING" id="10181.G5B218"/>
<dbReference type="InParanoid" id="G5B218"/>
<dbReference type="Gene3D" id="3.30.200.20">
    <property type="entry name" value="Phosphorylase Kinase, domain 1"/>
    <property type="match status" value="1"/>
</dbReference>
<proteinExistence type="predicted"/>
<dbReference type="PROSITE" id="PS50081">
    <property type="entry name" value="ZF_DAG_PE_2"/>
    <property type="match status" value="1"/>
</dbReference>
<keyword evidence="2" id="KW-0862">Zinc</keyword>
<dbReference type="Gene3D" id="3.30.60.20">
    <property type="match status" value="1"/>
</dbReference>
<keyword evidence="1" id="KW-0479">Metal-binding</keyword>
<evidence type="ECO:0000256" key="1">
    <source>
        <dbReference type="ARBA" id="ARBA00022723"/>
    </source>
</evidence>
<dbReference type="GO" id="GO:0004674">
    <property type="term" value="F:protein serine/threonine kinase activity"/>
    <property type="evidence" value="ECO:0007669"/>
    <property type="project" value="InterPro"/>
</dbReference>
<dbReference type="GO" id="GO:0005524">
    <property type="term" value="F:ATP binding"/>
    <property type="evidence" value="ECO:0007669"/>
    <property type="project" value="InterPro"/>
</dbReference>
<dbReference type="GO" id="GO:0046872">
    <property type="term" value="F:metal ion binding"/>
    <property type="evidence" value="ECO:0007669"/>
    <property type="project" value="UniProtKB-KW"/>
</dbReference>
<dbReference type="EMBL" id="JH168055">
    <property type="protein sequence ID" value="EHB03329.1"/>
    <property type="molecule type" value="Genomic_DNA"/>
</dbReference>
<evidence type="ECO:0000313" key="4">
    <source>
        <dbReference type="EMBL" id="EHB03329.1"/>
    </source>
</evidence>
<dbReference type="Pfam" id="PF00433">
    <property type="entry name" value="Pkinase_C"/>
    <property type="match status" value="1"/>
</dbReference>
<dbReference type="SMART" id="SM00109">
    <property type="entry name" value="C1"/>
    <property type="match status" value="1"/>
</dbReference>
<organism evidence="4 5">
    <name type="scientific">Heterocephalus glaber</name>
    <name type="common">Naked mole rat</name>
    <dbReference type="NCBI Taxonomy" id="10181"/>
    <lineage>
        <taxon>Eukaryota</taxon>
        <taxon>Metazoa</taxon>
        <taxon>Chordata</taxon>
        <taxon>Craniata</taxon>
        <taxon>Vertebrata</taxon>
        <taxon>Euteleostomi</taxon>
        <taxon>Mammalia</taxon>
        <taxon>Eutheria</taxon>
        <taxon>Euarchontoglires</taxon>
        <taxon>Glires</taxon>
        <taxon>Rodentia</taxon>
        <taxon>Hystricomorpha</taxon>
        <taxon>Bathyergidae</taxon>
        <taxon>Heterocephalus</taxon>
    </lineage>
</organism>
<dbReference type="Pfam" id="PF00130">
    <property type="entry name" value="C1_1"/>
    <property type="match status" value="1"/>
</dbReference>
<dbReference type="AlphaFoldDB" id="G5B218"/>
<dbReference type="SUPFAM" id="SSF57889">
    <property type="entry name" value="Cysteine-rich domain"/>
    <property type="match status" value="1"/>
</dbReference>
<dbReference type="Proteomes" id="UP000006813">
    <property type="component" value="Unassembled WGS sequence"/>
</dbReference>
<gene>
    <name evidence="4" type="ORF">GW7_05259</name>
</gene>
<evidence type="ECO:0000256" key="2">
    <source>
        <dbReference type="ARBA" id="ARBA00022833"/>
    </source>
</evidence>
<protein>
    <submittedName>
        <fullName evidence="4">Protein kinase C iota type</fullName>
    </submittedName>
</protein>
<evidence type="ECO:0000313" key="5">
    <source>
        <dbReference type="Proteomes" id="UP000006813"/>
    </source>
</evidence>
<dbReference type="InterPro" id="IPR046349">
    <property type="entry name" value="C1-like_sf"/>
</dbReference>
<reference evidence="4 5" key="1">
    <citation type="journal article" date="2011" name="Nature">
        <title>Genome sequencing reveals insights into physiology and longevity of the naked mole rat.</title>
        <authorList>
            <person name="Kim E.B."/>
            <person name="Fang X."/>
            <person name="Fushan A.A."/>
            <person name="Huang Z."/>
            <person name="Lobanov A.V."/>
            <person name="Han L."/>
            <person name="Marino S.M."/>
            <person name="Sun X."/>
            <person name="Turanov A.A."/>
            <person name="Yang P."/>
            <person name="Yim S.H."/>
            <person name="Zhao X."/>
            <person name="Kasaikina M.V."/>
            <person name="Stoletzki N."/>
            <person name="Peng C."/>
            <person name="Polak P."/>
            <person name="Xiong Z."/>
            <person name="Kiezun A."/>
            <person name="Zhu Y."/>
            <person name="Chen Y."/>
            <person name="Kryukov G.V."/>
            <person name="Zhang Q."/>
            <person name="Peshkin L."/>
            <person name="Yang L."/>
            <person name="Bronson R.T."/>
            <person name="Buffenstein R."/>
            <person name="Wang B."/>
            <person name="Han C."/>
            <person name="Li Q."/>
            <person name="Chen L."/>
            <person name="Zhao W."/>
            <person name="Sunyaev S.R."/>
            <person name="Park T.J."/>
            <person name="Zhang G."/>
            <person name="Wang J."/>
            <person name="Gladyshev V.N."/>
        </authorList>
    </citation>
    <scope>NUCLEOTIDE SEQUENCE [LARGE SCALE GENOMIC DNA]</scope>
</reference>
<evidence type="ECO:0000259" key="3">
    <source>
        <dbReference type="PROSITE" id="PS50081"/>
    </source>
</evidence>
<feature type="domain" description="Phorbol-ester/DAG-type" evidence="3">
    <location>
        <begin position="104"/>
        <end position="154"/>
    </location>
</feature>
<dbReference type="Gene3D" id="3.10.20.90">
    <property type="entry name" value="Phosphatidylinositol 3-kinase Catalytic Subunit, Chain A, domain 1"/>
    <property type="match status" value="1"/>
</dbReference>
<name>G5B218_HETGA</name>
<keyword evidence="4" id="KW-0808">Transferase</keyword>
<sequence>MTRSFENSSSFEGLCDKEQDVWCLDNKQPFTTHRVEKEGDLHTAAPQLELEEAIRLSELKKESELLMQASLCTPEHPKVPCPGEDKSIHHRAAGCWRKLYYANGCAFQAKRFSKLALCAVCTDHVGGLGCQVYKCTNCKLSVHKKCHKLVTVECGQHSLPSETMVPVDPSSIASDPAHTVIPHNLSTHEALEQVDEENEAGNTGEGGFDLDNFDPQCTNEPAWLTPDDNDIVRKTDGYEFAGFEYINRVSMYEEE</sequence>